<dbReference type="Pfam" id="PF05938">
    <property type="entry name" value="Self-incomp_S1"/>
    <property type="match status" value="1"/>
</dbReference>
<evidence type="ECO:0000256" key="4">
    <source>
        <dbReference type="ARBA" id="ARBA00022525"/>
    </source>
</evidence>
<dbReference type="PANTHER" id="PTHR31232">
    <property type="match status" value="1"/>
</dbReference>
<protein>
    <recommendedName>
        <fullName evidence="6">S-protein homolog</fullName>
    </recommendedName>
</protein>
<accession>A0A6J1CS23</accession>
<gene>
    <name evidence="8" type="primary">LOC111013665</name>
</gene>
<keyword evidence="4 6" id="KW-0964">Secreted</keyword>
<evidence type="ECO:0000313" key="8">
    <source>
        <dbReference type="RefSeq" id="XP_022143852.1"/>
    </source>
</evidence>
<dbReference type="OrthoDB" id="1727555at2759"/>
<keyword evidence="7" id="KW-1185">Reference proteome</keyword>
<evidence type="ECO:0000256" key="3">
    <source>
        <dbReference type="ARBA" id="ARBA00022471"/>
    </source>
</evidence>
<evidence type="ECO:0000256" key="2">
    <source>
        <dbReference type="ARBA" id="ARBA00005581"/>
    </source>
</evidence>
<reference evidence="8" key="1">
    <citation type="submission" date="2025-08" db="UniProtKB">
        <authorList>
            <consortium name="RefSeq"/>
        </authorList>
    </citation>
    <scope>IDENTIFICATION</scope>
    <source>
        <strain evidence="8">OHB3-1</strain>
    </source>
</reference>
<keyword evidence="3 6" id="KW-0713">Self-incompatibility</keyword>
<name>A0A6J1CS23_MOMCH</name>
<feature type="signal peptide" evidence="6">
    <location>
        <begin position="1"/>
        <end position="24"/>
    </location>
</feature>
<dbReference type="AlphaFoldDB" id="A0A6J1CS23"/>
<dbReference type="InterPro" id="IPR010264">
    <property type="entry name" value="Self-incomp_S1"/>
</dbReference>
<organism evidence="7 8">
    <name type="scientific">Momordica charantia</name>
    <name type="common">Bitter gourd</name>
    <name type="synonym">Balsam pear</name>
    <dbReference type="NCBI Taxonomy" id="3673"/>
    <lineage>
        <taxon>Eukaryota</taxon>
        <taxon>Viridiplantae</taxon>
        <taxon>Streptophyta</taxon>
        <taxon>Embryophyta</taxon>
        <taxon>Tracheophyta</taxon>
        <taxon>Spermatophyta</taxon>
        <taxon>Magnoliopsida</taxon>
        <taxon>eudicotyledons</taxon>
        <taxon>Gunneridae</taxon>
        <taxon>Pentapetalae</taxon>
        <taxon>rosids</taxon>
        <taxon>fabids</taxon>
        <taxon>Cucurbitales</taxon>
        <taxon>Cucurbitaceae</taxon>
        <taxon>Momordiceae</taxon>
        <taxon>Momordica</taxon>
    </lineage>
</organism>
<sequence length="146" mass="16920">MGPKYPTNRYVVVLLLVMVALVGASGLPLGRWNVHIVNKLNNDVLAVHCKSKDNDLRYQRLVPGADFHWSFRVNVWGTTLFWCNLQKSSAYASFDTFWPESKNQWLRYRCTDRTKGNCIWTAKDDGIYLKNIPDNVEELVHKWTSS</sequence>
<proteinExistence type="inferred from homology"/>
<dbReference type="PANTHER" id="PTHR31232:SF156">
    <property type="entry name" value="PLANT SELF-INCOMPATIBILITY PROTEIN S1 FAMILY-RELATED"/>
    <property type="match status" value="1"/>
</dbReference>
<comment type="similarity">
    <text evidence="2 6">Belongs to the plant self-incompatibility (S1) protein family.</text>
</comment>
<dbReference type="GO" id="GO:0005576">
    <property type="term" value="C:extracellular region"/>
    <property type="evidence" value="ECO:0007669"/>
    <property type="project" value="UniProtKB-SubCell"/>
</dbReference>
<evidence type="ECO:0000256" key="1">
    <source>
        <dbReference type="ARBA" id="ARBA00004613"/>
    </source>
</evidence>
<dbReference type="RefSeq" id="XP_022143852.1">
    <property type="nucleotide sequence ID" value="XM_022288160.1"/>
</dbReference>
<dbReference type="GO" id="GO:0060320">
    <property type="term" value="P:rejection of self pollen"/>
    <property type="evidence" value="ECO:0007669"/>
    <property type="project" value="UniProtKB-KW"/>
</dbReference>
<evidence type="ECO:0000256" key="6">
    <source>
        <dbReference type="RuleBase" id="RU367044"/>
    </source>
</evidence>
<evidence type="ECO:0000313" key="7">
    <source>
        <dbReference type="Proteomes" id="UP000504603"/>
    </source>
</evidence>
<evidence type="ECO:0000256" key="5">
    <source>
        <dbReference type="ARBA" id="ARBA00022729"/>
    </source>
</evidence>
<keyword evidence="5 6" id="KW-0732">Signal</keyword>
<comment type="subcellular location">
    <subcellularLocation>
        <location evidence="1 6">Secreted</location>
    </subcellularLocation>
</comment>
<feature type="chain" id="PRO_5027164554" description="S-protein homolog" evidence="6">
    <location>
        <begin position="25"/>
        <end position="146"/>
    </location>
</feature>
<dbReference type="KEGG" id="mcha:111013665"/>
<dbReference type="GeneID" id="111013665"/>
<dbReference type="Proteomes" id="UP000504603">
    <property type="component" value="Unplaced"/>
</dbReference>